<dbReference type="Gene3D" id="3.30.70.330">
    <property type="match status" value="1"/>
</dbReference>
<dbReference type="EMBL" id="JBDODL010001565">
    <property type="protein sequence ID" value="MES1921626.1"/>
    <property type="molecule type" value="Genomic_DNA"/>
</dbReference>
<feature type="compositionally biased region" description="Low complexity" evidence="3">
    <location>
        <begin position="202"/>
        <end position="214"/>
    </location>
</feature>
<feature type="non-terminal residue" evidence="5">
    <location>
        <position position="230"/>
    </location>
</feature>
<dbReference type="Pfam" id="PF00076">
    <property type="entry name" value="RRM_1"/>
    <property type="match status" value="1"/>
</dbReference>
<dbReference type="InterPro" id="IPR035979">
    <property type="entry name" value="RBD_domain_sf"/>
</dbReference>
<keyword evidence="1 2" id="KW-0694">RNA-binding</keyword>
<keyword evidence="6" id="KW-1185">Reference proteome</keyword>
<evidence type="ECO:0000313" key="6">
    <source>
        <dbReference type="Proteomes" id="UP001439008"/>
    </source>
</evidence>
<organism evidence="5 6">
    <name type="scientific">Bonamia ostreae</name>
    <dbReference type="NCBI Taxonomy" id="126728"/>
    <lineage>
        <taxon>Eukaryota</taxon>
        <taxon>Sar</taxon>
        <taxon>Rhizaria</taxon>
        <taxon>Endomyxa</taxon>
        <taxon>Ascetosporea</taxon>
        <taxon>Haplosporida</taxon>
        <taxon>Bonamia</taxon>
    </lineage>
</organism>
<evidence type="ECO:0000256" key="3">
    <source>
        <dbReference type="SAM" id="MobiDB-lite"/>
    </source>
</evidence>
<feature type="compositionally biased region" description="Basic and acidic residues" evidence="3">
    <location>
        <begin position="9"/>
        <end position="26"/>
    </location>
</feature>
<feature type="region of interest" description="Disordered" evidence="3">
    <location>
        <begin position="187"/>
        <end position="230"/>
    </location>
</feature>
<evidence type="ECO:0000256" key="1">
    <source>
        <dbReference type="ARBA" id="ARBA00022884"/>
    </source>
</evidence>
<accession>A0ABV2AQ94</accession>
<dbReference type="SUPFAM" id="SSF54928">
    <property type="entry name" value="RNA-binding domain, RBD"/>
    <property type="match status" value="1"/>
</dbReference>
<dbReference type="SMART" id="SM00360">
    <property type="entry name" value="RRM"/>
    <property type="match status" value="1"/>
</dbReference>
<protein>
    <recommendedName>
        <fullName evidence="4">RRM domain-containing protein</fullName>
    </recommendedName>
</protein>
<sequence>MSTSPQFTEKTKTDDNPNEEENKKTTETTPTKPVENQQNNQTDENIEDRKLFIGGVSRDTTLEEFRHFFMTISKGKVIEPIMPVNQLTGNTRGFGFVGFQDKSDYDNIVQLSRSNQLIIKGKNVEAKPASEKPKRKNLQRSHFPNYASRPPYNYWSGFGRFGANPNMYGGEMEQNMNPYQYGAPPYMPARNVGQNGGFEKGPNQYPQQQSQYNPAAGQYADYRQNNNRNN</sequence>
<dbReference type="InterPro" id="IPR052462">
    <property type="entry name" value="SLIRP/GR-RBP-like"/>
</dbReference>
<evidence type="ECO:0000256" key="2">
    <source>
        <dbReference type="PROSITE-ProRule" id="PRU00176"/>
    </source>
</evidence>
<dbReference type="Proteomes" id="UP001439008">
    <property type="component" value="Unassembled WGS sequence"/>
</dbReference>
<proteinExistence type="predicted"/>
<evidence type="ECO:0000313" key="5">
    <source>
        <dbReference type="EMBL" id="MES1921626.1"/>
    </source>
</evidence>
<feature type="compositionally biased region" description="Polar residues" evidence="3">
    <location>
        <begin position="34"/>
        <end position="43"/>
    </location>
</feature>
<feature type="region of interest" description="Disordered" evidence="3">
    <location>
        <begin position="1"/>
        <end position="48"/>
    </location>
</feature>
<gene>
    <name evidence="5" type="ORF">MHBO_003153</name>
</gene>
<comment type="caution">
    <text evidence="5">The sequence shown here is derived from an EMBL/GenBank/DDBJ whole genome shotgun (WGS) entry which is preliminary data.</text>
</comment>
<reference evidence="5 6" key="1">
    <citation type="journal article" date="2024" name="BMC Biol.">
        <title>Comparative genomics of Ascetosporea gives new insight into the evolutionary basis for animal parasitism in Rhizaria.</title>
        <authorList>
            <person name="Hiltunen Thoren M."/>
            <person name="Onut-Brannstrom I."/>
            <person name="Alfjorden A."/>
            <person name="Peckova H."/>
            <person name="Swords F."/>
            <person name="Hooper C."/>
            <person name="Holzer A.S."/>
            <person name="Bass D."/>
            <person name="Burki F."/>
        </authorList>
    </citation>
    <scope>NUCLEOTIDE SEQUENCE [LARGE SCALE GENOMIC DNA]</scope>
    <source>
        <strain evidence="5">20-A016</strain>
    </source>
</reference>
<feature type="domain" description="RRM" evidence="4">
    <location>
        <begin position="49"/>
        <end position="131"/>
    </location>
</feature>
<dbReference type="InterPro" id="IPR000504">
    <property type="entry name" value="RRM_dom"/>
</dbReference>
<dbReference type="InterPro" id="IPR012677">
    <property type="entry name" value="Nucleotide-bd_a/b_plait_sf"/>
</dbReference>
<evidence type="ECO:0000259" key="4">
    <source>
        <dbReference type="PROSITE" id="PS50102"/>
    </source>
</evidence>
<name>A0ABV2AQ94_9EUKA</name>
<dbReference type="PANTHER" id="PTHR48027">
    <property type="entry name" value="HETEROGENEOUS NUCLEAR RIBONUCLEOPROTEIN 87F-RELATED"/>
    <property type="match status" value="1"/>
</dbReference>
<dbReference type="PROSITE" id="PS50102">
    <property type="entry name" value="RRM"/>
    <property type="match status" value="1"/>
</dbReference>